<comment type="caution">
    <text evidence="2">The sequence shown here is derived from an EMBL/GenBank/DDBJ whole genome shotgun (WGS) entry which is preliminary data.</text>
</comment>
<keyword evidence="3" id="KW-1185">Reference proteome</keyword>
<sequence length="235" mass="25856">MTPLPPELALLREDLAAAARRRARRRRWPRVLVVSGFVTLTFGTAAVGTGLVESPFSGDERTVTVEGERIPCTRTARGELCRFRPGEGVGPAQLARALRARGAEFGVTETRSANAYNRTGIRVGERPAGRGGYRSTGPLTVTITVDGGAPVTCGRTGPICRAYREDTRRGDFQPLLRTLDARRIVIETTSRCRLAKRYECEGAPRERAIRLSRDPQAIPEPSTTYSYARLTVTRR</sequence>
<keyword evidence="1" id="KW-0812">Transmembrane</keyword>
<keyword evidence="1" id="KW-1133">Transmembrane helix</keyword>
<reference evidence="2" key="1">
    <citation type="submission" date="2022-10" db="EMBL/GenBank/DDBJ databases">
        <title>The WGS of Solirubrobacter sp. CPCC 204708.</title>
        <authorList>
            <person name="Jiang Z."/>
        </authorList>
    </citation>
    <scope>NUCLEOTIDE SEQUENCE</scope>
    <source>
        <strain evidence="2">CPCC 204708</strain>
    </source>
</reference>
<feature type="transmembrane region" description="Helical" evidence="1">
    <location>
        <begin position="31"/>
        <end position="52"/>
    </location>
</feature>
<dbReference type="RefSeq" id="WP_202955161.1">
    <property type="nucleotide sequence ID" value="NZ_JAPCID010000053.1"/>
</dbReference>
<name>A0ABT4RRQ9_9ACTN</name>
<accession>A0ABT4RRQ9</accession>
<evidence type="ECO:0000313" key="3">
    <source>
        <dbReference type="Proteomes" id="UP001147700"/>
    </source>
</evidence>
<organism evidence="2 3">
    <name type="scientific">Solirubrobacter deserti</name>
    <dbReference type="NCBI Taxonomy" id="2282478"/>
    <lineage>
        <taxon>Bacteria</taxon>
        <taxon>Bacillati</taxon>
        <taxon>Actinomycetota</taxon>
        <taxon>Thermoleophilia</taxon>
        <taxon>Solirubrobacterales</taxon>
        <taxon>Solirubrobacteraceae</taxon>
        <taxon>Solirubrobacter</taxon>
    </lineage>
</organism>
<dbReference type="EMBL" id="JAPCID010000053">
    <property type="protein sequence ID" value="MDA0141273.1"/>
    <property type="molecule type" value="Genomic_DNA"/>
</dbReference>
<evidence type="ECO:0008006" key="4">
    <source>
        <dbReference type="Google" id="ProtNLM"/>
    </source>
</evidence>
<protein>
    <recommendedName>
        <fullName evidence="4">PASTA domain-containing protein</fullName>
    </recommendedName>
</protein>
<dbReference type="Proteomes" id="UP001147700">
    <property type="component" value="Unassembled WGS sequence"/>
</dbReference>
<gene>
    <name evidence="2" type="ORF">OJ962_27495</name>
</gene>
<evidence type="ECO:0000256" key="1">
    <source>
        <dbReference type="SAM" id="Phobius"/>
    </source>
</evidence>
<proteinExistence type="predicted"/>
<keyword evidence="1" id="KW-0472">Membrane</keyword>
<evidence type="ECO:0000313" key="2">
    <source>
        <dbReference type="EMBL" id="MDA0141273.1"/>
    </source>
</evidence>